<dbReference type="GO" id="GO:0005886">
    <property type="term" value="C:plasma membrane"/>
    <property type="evidence" value="ECO:0007669"/>
    <property type="project" value="TreeGrafter"/>
</dbReference>
<dbReference type="Pfam" id="PF07714">
    <property type="entry name" value="PK_Tyr_Ser-Thr"/>
    <property type="match status" value="1"/>
</dbReference>
<dbReference type="WBParaSite" id="ACRNAN_scaffold8919.g31852.t1">
    <property type="protein sequence ID" value="ACRNAN_scaffold8919.g31852.t1"/>
    <property type="gene ID" value="ACRNAN_scaffold8919.g31852"/>
</dbReference>
<dbReference type="GO" id="GO:0043235">
    <property type="term" value="C:receptor complex"/>
    <property type="evidence" value="ECO:0007669"/>
    <property type="project" value="TreeGrafter"/>
</dbReference>
<reference evidence="3" key="1">
    <citation type="submission" date="2022-11" db="UniProtKB">
        <authorList>
            <consortium name="WormBaseParasite"/>
        </authorList>
    </citation>
    <scope>IDENTIFICATION</scope>
</reference>
<dbReference type="GO" id="GO:0005524">
    <property type="term" value="F:ATP binding"/>
    <property type="evidence" value="ECO:0007669"/>
    <property type="project" value="InterPro"/>
</dbReference>
<accession>A0A914EK32</accession>
<feature type="domain" description="Protein kinase" evidence="1">
    <location>
        <begin position="1"/>
        <end position="140"/>
    </location>
</feature>
<evidence type="ECO:0000313" key="3">
    <source>
        <dbReference type="WBParaSite" id="ACRNAN_scaffold8919.g31852.t1"/>
    </source>
</evidence>
<dbReference type="AlphaFoldDB" id="A0A914EK32"/>
<dbReference type="PANTHER" id="PTHR24416:SF611">
    <property type="entry name" value="TYROSINE-PROTEIN KINASE TRANSMEMBRANE RECEPTOR ROR"/>
    <property type="match status" value="1"/>
</dbReference>
<dbReference type="InterPro" id="IPR050122">
    <property type="entry name" value="RTK"/>
</dbReference>
<proteinExistence type="predicted"/>
<dbReference type="Gene3D" id="1.10.510.10">
    <property type="entry name" value="Transferase(Phosphotransferase) domain 1"/>
    <property type="match status" value="1"/>
</dbReference>
<dbReference type="PRINTS" id="PR00109">
    <property type="entry name" value="TYRKINASE"/>
</dbReference>
<dbReference type="InterPro" id="IPR011009">
    <property type="entry name" value="Kinase-like_dom_sf"/>
</dbReference>
<dbReference type="GO" id="GO:0007169">
    <property type="term" value="P:cell surface receptor protein tyrosine kinase signaling pathway"/>
    <property type="evidence" value="ECO:0007669"/>
    <property type="project" value="TreeGrafter"/>
</dbReference>
<dbReference type="InterPro" id="IPR020635">
    <property type="entry name" value="Tyr_kinase_cat_dom"/>
</dbReference>
<dbReference type="Proteomes" id="UP000887540">
    <property type="component" value="Unplaced"/>
</dbReference>
<dbReference type="PROSITE" id="PS50011">
    <property type="entry name" value="PROTEIN_KINASE_DOM"/>
    <property type="match status" value="1"/>
</dbReference>
<sequence>MVHRDLAARNVLLFDNLVAKISDFGLSCTVGDNLIHKGNLAQKLPIKWLALEALTDCIFSEKSDVWSFGVLMYEMFTFGSVPYINMNNDELLVFLQTGERLERPNNISDELYEIMLSCWIKYMGDRPNFTQLEEKFQNIMETGI</sequence>
<name>A0A914EK32_9BILA</name>
<dbReference type="PANTHER" id="PTHR24416">
    <property type="entry name" value="TYROSINE-PROTEIN KINASE RECEPTOR"/>
    <property type="match status" value="1"/>
</dbReference>
<evidence type="ECO:0000259" key="1">
    <source>
        <dbReference type="PROSITE" id="PS50011"/>
    </source>
</evidence>
<organism evidence="2 3">
    <name type="scientific">Acrobeloides nanus</name>
    <dbReference type="NCBI Taxonomy" id="290746"/>
    <lineage>
        <taxon>Eukaryota</taxon>
        <taxon>Metazoa</taxon>
        <taxon>Ecdysozoa</taxon>
        <taxon>Nematoda</taxon>
        <taxon>Chromadorea</taxon>
        <taxon>Rhabditida</taxon>
        <taxon>Tylenchina</taxon>
        <taxon>Cephalobomorpha</taxon>
        <taxon>Cephaloboidea</taxon>
        <taxon>Cephalobidae</taxon>
        <taxon>Acrobeloides</taxon>
    </lineage>
</organism>
<keyword evidence="2" id="KW-1185">Reference proteome</keyword>
<protein>
    <submittedName>
        <fullName evidence="3">Protein kinase domain-containing protein</fullName>
    </submittedName>
</protein>
<dbReference type="SMART" id="SM00219">
    <property type="entry name" value="TyrKc"/>
    <property type="match status" value="1"/>
</dbReference>
<dbReference type="FunFam" id="1.10.510.10:FF:000986">
    <property type="entry name" value="Protein tyrosine kinase 2aa"/>
    <property type="match status" value="1"/>
</dbReference>
<dbReference type="SUPFAM" id="SSF56112">
    <property type="entry name" value="Protein kinase-like (PK-like)"/>
    <property type="match status" value="1"/>
</dbReference>
<dbReference type="GO" id="GO:0004714">
    <property type="term" value="F:transmembrane receptor protein tyrosine kinase activity"/>
    <property type="evidence" value="ECO:0007669"/>
    <property type="project" value="TreeGrafter"/>
</dbReference>
<dbReference type="InterPro" id="IPR000719">
    <property type="entry name" value="Prot_kinase_dom"/>
</dbReference>
<evidence type="ECO:0000313" key="2">
    <source>
        <dbReference type="Proteomes" id="UP000887540"/>
    </source>
</evidence>
<dbReference type="InterPro" id="IPR001245">
    <property type="entry name" value="Ser-Thr/Tyr_kinase_cat_dom"/>
</dbReference>
<dbReference type="PROSITE" id="PS00109">
    <property type="entry name" value="PROTEIN_KINASE_TYR"/>
    <property type="match status" value="1"/>
</dbReference>
<dbReference type="InterPro" id="IPR008266">
    <property type="entry name" value="Tyr_kinase_AS"/>
</dbReference>